<name>A0AAW1MLA4_POPJA</name>
<organism evidence="1 2">
    <name type="scientific">Popillia japonica</name>
    <name type="common">Japanese beetle</name>
    <dbReference type="NCBI Taxonomy" id="7064"/>
    <lineage>
        <taxon>Eukaryota</taxon>
        <taxon>Metazoa</taxon>
        <taxon>Ecdysozoa</taxon>
        <taxon>Arthropoda</taxon>
        <taxon>Hexapoda</taxon>
        <taxon>Insecta</taxon>
        <taxon>Pterygota</taxon>
        <taxon>Neoptera</taxon>
        <taxon>Endopterygota</taxon>
        <taxon>Coleoptera</taxon>
        <taxon>Polyphaga</taxon>
        <taxon>Scarabaeiformia</taxon>
        <taxon>Scarabaeidae</taxon>
        <taxon>Rutelinae</taxon>
        <taxon>Popillia</taxon>
    </lineage>
</organism>
<gene>
    <name evidence="1" type="ORF">QE152_g5954</name>
</gene>
<comment type="caution">
    <text evidence="1">The sequence shown here is derived from an EMBL/GenBank/DDBJ whole genome shotgun (WGS) entry which is preliminary data.</text>
</comment>
<accession>A0AAW1MLA4</accession>
<protein>
    <submittedName>
        <fullName evidence="1">Uncharacterized protein</fullName>
    </submittedName>
</protein>
<proteinExistence type="predicted"/>
<evidence type="ECO:0000313" key="1">
    <source>
        <dbReference type="EMBL" id="KAK9746712.1"/>
    </source>
</evidence>
<dbReference type="EMBL" id="JASPKY010000038">
    <property type="protein sequence ID" value="KAK9746712.1"/>
    <property type="molecule type" value="Genomic_DNA"/>
</dbReference>
<dbReference type="AlphaFoldDB" id="A0AAW1MLA4"/>
<sequence length="84" mass="9351">MEAILGLNPLEPTEDFFQNDLVLSQLMEAILGLNPVLSQLMEAILGLNPLEPTEDLRLLLKDMPNYDQRTIFVDSITPSLLPSA</sequence>
<evidence type="ECO:0000313" key="2">
    <source>
        <dbReference type="Proteomes" id="UP001458880"/>
    </source>
</evidence>
<dbReference type="Proteomes" id="UP001458880">
    <property type="component" value="Unassembled WGS sequence"/>
</dbReference>
<keyword evidence="2" id="KW-1185">Reference proteome</keyword>
<reference evidence="1 2" key="1">
    <citation type="journal article" date="2024" name="BMC Genomics">
        <title>De novo assembly and annotation of Popillia japonica's genome with initial clues to its potential as an invasive pest.</title>
        <authorList>
            <person name="Cucini C."/>
            <person name="Boschi S."/>
            <person name="Funari R."/>
            <person name="Cardaioli E."/>
            <person name="Iannotti N."/>
            <person name="Marturano G."/>
            <person name="Paoli F."/>
            <person name="Bruttini M."/>
            <person name="Carapelli A."/>
            <person name="Frati F."/>
            <person name="Nardi F."/>
        </authorList>
    </citation>
    <scope>NUCLEOTIDE SEQUENCE [LARGE SCALE GENOMIC DNA]</scope>
    <source>
        <strain evidence="1">DMR45628</strain>
    </source>
</reference>